<evidence type="ECO:0000256" key="14">
    <source>
        <dbReference type="ARBA" id="ARBA00047899"/>
    </source>
</evidence>
<dbReference type="OrthoDB" id="10030361at2759"/>
<dbReference type="STRING" id="568069.A0A1J1HXC0"/>
<protein>
    <recommendedName>
        <fullName evidence="2">non-specific serine/threonine protein kinase</fullName>
        <ecNumber evidence="2">2.7.11.1</ecNumber>
    </recommendedName>
</protein>
<evidence type="ECO:0000256" key="16">
    <source>
        <dbReference type="ARBA" id="ARBA00061380"/>
    </source>
</evidence>
<feature type="domain" description="Protein kinase" evidence="19">
    <location>
        <begin position="198"/>
        <end position="526"/>
    </location>
</feature>
<keyword evidence="3" id="KW-1017">Isopeptide bond</keyword>
<evidence type="ECO:0000256" key="15">
    <source>
        <dbReference type="ARBA" id="ARBA00048679"/>
    </source>
</evidence>
<keyword evidence="7 17" id="KW-0547">Nucleotide-binding</keyword>
<dbReference type="AlphaFoldDB" id="A0A1J1HXC0"/>
<dbReference type="SUPFAM" id="SSF56112">
    <property type="entry name" value="Protein kinase-like (PK-like)"/>
    <property type="match status" value="1"/>
</dbReference>
<dbReference type="SMART" id="SM00220">
    <property type="entry name" value="S_TKc"/>
    <property type="match status" value="1"/>
</dbReference>
<keyword evidence="12" id="KW-0804">Transcription</keyword>
<keyword evidence="13" id="KW-0539">Nucleus</keyword>
<feature type="compositionally biased region" description="Polar residues" evidence="18">
    <location>
        <begin position="880"/>
        <end position="891"/>
    </location>
</feature>
<evidence type="ECO:0000259" key="19">
    <source>
        <dbReference type="PROSITE" id="PS50011"/>
    </source>
</evidence>
<feature type="compositionally biased region" description="Polar residues" evidence="18">
    <location>
        <begin position="803"/>
        <end position="820"/>
    </location>
</feature>
<keyword evidence="21" id="KW-1185">Reference proteome</keyword>
<dbReference type="PANTHER" id="PTHR24058:SF17">
    <property type="entry name" value="HOMEODOMAIN INTERACTING PROTEIN KINASE, ISOFORM D"/>
    <property type="match status" value="1"/>
</dbReference>
<evidence type="ECO:0000256" key="2">
    <source>
        <dbReference type="ARBA" id="ARBA00012513"/>
    </source>
</evidence>
<feature type="compositionally biased region" description="Low complexity" evidence="18">
    <location>
        <begin position="844"/>
        <end position="856"/>
    </location>
</feature>
<evidence type="ECO:0000256" key="10">
    <source>
        <dbReference type="ARBA" id="ARBA00022843"/>
    </source>
</evidence>
<evidence type="ECO:0000256" key="17">
    <source>
        <dbReference type="PROSITE-ProRule" id="PRU10141"/>
    </source>
</evidence>
<keyword evidence="11" id="KW-0805">Transcription regulation</keyword>
<evidence type="ECO:0000256" key="8">
    <source>
        <dbReference type="ARBA" id="ARBA00022777"/>
    </source>
</evidence>
<keyword evidence="10" id="KW-0832">Ubl conjugation</keyword>
<dbReference type="GO" id="GO:0005737">
    <property type="term" value="C:cytoplasm"/>
    <property type="evidence" value="ECO:0007669"/>
    <property type="project" value="UniProtKB-ARBA"/>
</dbReference>
<comment type="subcellular location">
    <subcellularLocation>
        <location evidence="1">Nucleus</location>
    </subcellularLocation>
</comment>
<feature type="compositionally biased region" description="Low complexity" evidence="18">
    <location>
        <begin position="1019"/>
        <end position="1042"/>
    </location>
</feature>
<gene>
    <name evidence="20" type="ORF">CLUMA_CG006256</name>
</gene>
<feature type="compositionally biased region" description="Polar residues" evidence="18">
    <location>
        <begin position="1055"/>
        <end position="1073"/>
    </location>
</feature>
<feature type="region of interest" description="Disordered" evidence="18">
    <location>
        <begin position="832"/>
        <end position="856"/>
    </location>
</feature>
<feature type="region of interest" description="Disordered" evidence="18">
    <location>
        <begin position="985"/>
        <end position="1073"/>
    </location>
</feature>
<feature type="region of interest" description="Disordered" evidence="18">
    <location>
        <begin position="868"/>
        <end position="940"/>
    </location>
</feature>
<keyword evidence="5" id="KW-0597">Phosphoprotein</keyword>
<dbReference type="Proteomes" id="UP000183832">
    <property type="component" value="Unassembled WGS sequence"/>
</dbReference>
<evidence type="ECO:0000256" key="13">
    <source>
        <dbReference type="ARBA" id="ARBA00023242"/>
    </source>
</evidence>
<feature type="region of interest" description="Disordered" evidence="18">
    <location>
        <begin position="1"/>
        <end position="26"/>
    </location>
</feature>
<comment type="catalytic activity">
    <reaction evidence="14">
        <text>L-threonyl-[protein] + ATP = O-phospho-L-threonyl-[protein] + ADP + H(+)</text>
        <dbReference type="Rhea" id="RHEA:46608"/>
        <dbReference type="Rhea" id="RHEA-COMP:11060"/>
        <dbReference type="Rhea" id="RHEA-COMP:11605"/>
        <dbReference type="ChEBI" id="CHEBI:15378"/>
        <dbReference type="ChEBI" id="CHEBI:30013"/>
        <dbReference type="ChEBI" id="CHEBI:30616"/>
        <dbReference type="ChEBI" id="CHEBI:61977"/>
        <dbReference type="ChEBI" id="CHEBI:456216"/>
        <dbReference type="EC" id="2.7.11.1"/>
    </reaction>
</comment>
<comment type="similarity">
    <text evidence="16">Belongs to the protein kinase superfamily. CMGC Ser/Thr protein kinase family. HIPK subfamily.</text>
</comment>
<dbReference type="GO" id="GO:0004674">
    <property type="term" value="F:protein serine/threonine kinase activity"/>
    <property type="evidence" value="ECO:0007669"/>
    <property type="project" value="UniProtKB-KW"/>
</dbReference>
<evidence type="ECO:0000256" key="1">
    <source>
        <dbReference type="ARBA" id="ARBA00004123"/>
    </source>
</evidence>
<dbReference type="Gene3D" id="1.10.510.10">
    <property type="entry name" value="Transferase(Phosphotransferase) domain 1"/>
    <property type="match status" value="1"/>
</dbReference>
<evidence type="ECO:0000256" key="18">
    <source>
        <dbReference type="SAM" id="MobiDB-lite"/>
    </source>
</evidence>
<dbReference type="InterPro" id="IPR000719">
    <property type="entry name" value="Prot_kinase_dom"/>
</dbReference>
<keyword evidence="8" id="KW-0418">Kinase</keyword>
<feature type="compositionally biased region" description="Low complexity" evidence="18">
    <location>
        <begin position="892"/>
        <end position="913"/>
    </location>
</feature>
<evidence type="ECO:0000256" key="5">
    <source>
        <dbReference type="ARBA" id="ARBA00022553"/>
    </source>
</evidence>
<feature type="compositionally biased region" description="Polar residues" evidence="18">
    <location>
        <begin position="832"/>
        <end position="843"/>
    </location>
</feature>
<dbReference type="Pfam" id="PF00069">
    <property type="entry name" value="Pkinase"/>
    <property type="match status" value="1"/>
</dbReference>
<evidence type="ECO:0000313" key="21">
    <source>
        <dbReference type="Proteomes" id="UP000183832"/>
    </source>
</evidence>
<reference evidence="20 21" key="1">
    <citation type="submission" date="2015-04" db="EMBL/GenBank/DDBJ databases">
        <authorList>
            <person name="Syromyatnikov M.Y."/>
            <person name="Popov V.N."/>
        </authorList>
    </citation>
    <scope>NUCLEOTIDE SEQUENCE [LARGE SCALE GENOMIC DNA]</scope>
</reference>
<accession>A0A1J1HXC0</accession>
<dbReference type="InterPro" id="IPR011009">
    <property type="entry name" value="Kinase-like_dom_sf"/>
</dbReference>
<dbReference type="EC" id="2.7.11.1" evidence="2"/>
<feature type="compositionally biased region" description="Polar residues" evidence="18">
    <location>
        <begin position="127"/>
        <end position="150"/>
    </location>
</feature>
<dbReference type="EMBL" id="CVRI01000035">
    <property type="protein sequence ID" value="CRK92720.1"/>
    <property type="molecule type" value="Genomic_DNA"/>
</dbReference>
<feature type="compositionally biased region" description="Polar residues" evidence="18">
    <location>
        <begin position="169"/>
        <end position="178"/>
    </location>
</feature>
<evidence type="ECO:0000256" key="11">
    <source>
        <dbReference type="ARBA" id="ARBA00023015"/>
    </source>
</evidence>
<dbReference type="GO" id="GO:0005524">
    <property type="term" value="F:ATP binding"/>
    <property type="evidence" value="ECO:0007669"/>
    <property type="project" value="UniProtKB-UniRule"/>
</dbReference>
<keyword evidence="6" id="KW-0808">Transferase</keyword>
<feature type="region of interest" description="Disordered" evidence="18">
    <location>
        <begin position="127"/>
        <end position="179"/>
    </location>
</feature>
<evidence type="ECO:0000313" key="20">
    <source>
        <dbReference type="EMBL" id="CRK92720.1"/>
    </source>
</evidence>
<evidence type="ECO:0000256" key="4">
    <source>
        <dbReference type="ARBA" id="ARBA00022527"/>
    </source>
</evidence>
<feature type="compositionally biased region" description="Low complexity" evidence="18">
    <location>
        <begin position="157"/>
        <end position="168"/>
    </location>
</feature>
<proteinExistence type="inferred from homology"/>
<evidence type="ECO:0000256" key="3">
    <source>
        <dbReference type="ARBA" id="ARBA00022499"/>
    </source>
</evidence>
<dbReference type="InterPro" id="IPR017441">
    <property type="entry name" value="Protein_kinase_ATP_BS"/>
</dbReference>
<dbReference type="PROSITE" id="PS50011">
    <property type="entry name" value="PROTEIN_KINASE_DOM"/>
    <property type="match status" value="1"/>
</dbReference>
<dbReference type="PROSITE" id="PS00108">
    <property type="entry name" value="PROTEIN_KINASE_ST"/>
    <property type="match status" value="1"/>
</dbReference>
<name>A0A1J1HXC0_9DIPT</name>
<dbReference type="CDD" id="cd14211">
    <property type="entry name" value="STKc_HIPK"/>
    <property type="match status" value="1"/>
</dbReference>
<dbReference type="FunFam" id="1.10.510.10:FF:000029">
    <property type="entry name" value="Homeodomain-interacting protein kinase 2 isoform 1"/>
    <property type="match status" value="1"/>
</dbReference>
<evidence type="ECO:0000256" key="9">
    <source>
        <dbReference type="ARBA" id="ARBA00022840"/>
    </source>
</evidence>
<organism evidence="20 21">
    <name type="scientific">Clunio marinus</name>
    <dbReference type="NCBI Taxonomy" id="568069"/>
    <lineage>
        <taxon>Eukaryota</taxon>
        <taxon>Metazoa</taxon>
        <taxon>Ecdysozoa</taxon>
        <taxon>Arthropoda</taxon>
        <taxon>Hexapoda</taxon>
        <taxon>Insecta</taxon>
        <taxon>Pterygota</taxon>
        <taxon>Neoptera</taxon>
        <taxon>Endopterygota</taxon>
        <taxon>Diptera</taxon>
        <taxon>Nematocera</taxon>
        <taxon>Chironomoidea</taxon>
        <taxon>Chironomidae</taxon>
        <taxon>Clunio</taxon>
    </lineage>
</organism>
<sequence>MKTSHFSENFDLCHPQSGSEHSNSNFTSNTNFSSDIASRHGSFGTSATLNYSLSSTSSVSAIVTTYGSSSSEQHSAKFEKNANELSLKNHQNQQQQQEQNKKRKRETADAGCDCGCVDSQTIISTTSTLNPSHSQQQSSIMGAPSNGSKTAHSKVANGTNIGTSGNTNQATSKRSSSGADGDYQLVQHEVLYSQSSQYEVLEFLGRGTFGQVVKCWKKGTSDIVAIKILKNHPSYARQGQIEVSILSRLSQENADEFNFVRAFECFQHKNHTCLVFEMLEQNLYDFLKQNKFSPLPLKYIRPILQQVLTALLKLKQLGLIHADLKPENIMLVDPVRQPYRVKVIDFGSASHVSKTVCNTYLQSRYYRAPEIILGLPFCEAIDMWSLGCVVAELFLGWPLYPGSSEYDQIRYISQTQGLPTEHMLNSASKTEKFFYRDEDSTYPFWRLISPEENEIMTNIKSKEARKYIFNCLDDIGQVNVQMDIESSQLLAEKIDRREFIDLLKRMLTIDQERRIQPAQALRHSFTTLSHLVDYAHCNNVKASVQMMEVCRRDPPVHTVPQATATLVTNFGPSTTENMTFTINNQLTSQVQRLVRERNPATYDNVYQFYGTPRNVVRQYTTNTRAAEVLPPQLSFICPYNPMPSPTTKHVVVGSGMQPSIQVPPQQYVNVPVPVSMTMEPNGQRMLLTNAVQSTVAWPQGGTRQVAIVPSWGQHGAAPHSLIVDSAQFYNVEEIYAKQPLSIHNASGGSGGNGGNKQRNQSQNHHQIINSTITINDTPSPTSVILISDSEDEEENSNNNSNSKNFRGSYNNQQSFSTNMSTQCNKVSGEITSVISGNTSSGNHQQQQLQQRQSQQQQLQRKNVISCVTVGDSDGEDNSAPKYQSAQNVKYEQQQNQQQSNSQQQQNNAHSQQSQKKRLLAMSQNEANQTVSVPSSSSGNQLKQEPVEFATAFMNQFEYPSYDHQKRSSWVGAGPSSSIVVQPPLAHAHNQHKRELSGSGSTQQQQPQPPVAHVKNDIPSTASSSTSLNTTPIYQHHQPQQQSQHHHHRTQPRTSNTTPMGNSPIGTTAATLLQPQPPDIYAQAELYRRPTVFVSQASYAYNTARVVPPPAHTNSRQVLPAQPLPAHIQFPQYGQFGAPLSPAQLTGKAYPGNLWYAE</sequence>
<keyword evidence="4" id="KW-0723">Serine/threonine-protein kinase</keyword>
<evidence type="ECO:0000256" key="12">
    <source>
        <dbReference type="ARBA" id="ARBA00023163"/>
    </source>
</evidence>
<dbReference type="GO" id="GO:0005654">
    <property type="term" value="C:nucleoplasm"/>
    <property type="evidence" value="ECO:0007669"/>
    <property type="project" value="UniProtKB-ARBA"/>
</dbReference>
<feature type="region of interest" description="Disordered" evidence="18">
    <location>
        <begin position="789"/>
        <end position="820"/>
    </location>
</feature>
<dbReference type="InterPro" id="IPR050494">
    <property type="entry name" value="Ser_Thr_dual-spec_kinase"/>
</dbReference>
<dbReference type="FunFam" id="3.30.200.20:FF:000022">
    <property type="entry name" value="Homeodomain-interacting protein kinase 2 isoform 1"/>
    <property type="match status" value="1"/>
</dbReference>
<feature type="region of interest" description="Disordered" evidence="18">
    <location>
        <begin position="88"/>
        <end position="108"/>
    </location>
</feature>
<dbReference type="PANTHER" id="PTHR24058">
    <property type="entry name" value="DUAL SPECIFICITY PROTEIN KINASE"/>
    <property type="match status" value="1"/>
</dbReference>
<dbReference type="InterPro" id="IPR008271">
    <property type="entry name" value="Ser/Thr_kinase_AS"/>
</dbReference>
<evidence type="ECO:0000256" key="6">
    <source>
        <dbReference type="ARBA" id="ARBA00022679"/>
    </source>
</evidence>
<keyword evidence="9 17" id="KW-0067">ATP-binding</keyword>
<dbReference type="GO" id="GO:0004713">
    <property type="term" value="F:protein tyrosine kinase activity"/>
    <property type="evidence" value="ECO:0007669"/>
    <property type="project" value="TreeGrafter"/>
</dbReference>
<comment type="catalytic activity">
    <reaction evidence="15">
        <text>L-seryl-[protein] + ATP = O-phospho-L-seryl-[protein] + ADP + H(+)</text>
        <dbReference type="Rhea" id="RHEA:17989"/>
        <dbReference type="Rhea" id="RHEA-COMP:9863"/>
        <dbReference type="Rhea" id="RHEA-COMP:11604"/>
        <dbReference type="ChEBI" id="CHEBI:15378"/>
        <dbReference type="ChEBI" id="CHEBI:29999"/>
        <dbReference type="ChEBI" id="CHEBI:30616"/>
        <dbReference type="ChEBI" id="CHEBI:83421"/>
        <dbReference type="ChEBI" id="CHEBI:456216"/>
        <dbReference type="EC" id="2.7.11.1"/>
    </reaction>
</comment>
<feature type="compositionally biased region" description="Polar residues" evidence="18">
    <location>
        <begin position="921"/>
        <end position="940"/>
    </location>
</feature>
<feature type="binding site" evidence="17">
    <location>
        <position position="227"/>
    </location>
    <ligand>
        <name>ATP</name>
        <dbReference type="ChEBI" id="CHEBI:30616"/>
    </ligand>
</feature>
<evidence type="ECO:0000256" key="7">
    <source>
        <dbReference type="ARBA" id="ARBA00022741"/>
    </source>
</evidence>
<dbReference type="Gene3D" id="3.30.200.20">
    <property type="entry name" value="Phosphorylase Kinase, domain 1"/>
    <property type="match status" value="1"/>
</dbReference>
<dbReference type="PROSITE" id="PS00107">
    <property type="entry name" value="PROTEIN_KINASE_ATP"/>
    <property type="match status" value="1"/>
</dbReference>